<organism evidence="2 3">
    <name type="scientific">Acetobacterium woodii (strain ATCC 29683 / DSM 1030 / JCM 2381 / KCTC 1655 / WB1)</name>
    <dbReference type="NCBI Taxonomy" id="931626"/>
    <lineage>
        <taxon>Bacteria</taxon>
        <taxon>Bacillati</taxon>
        <taxon>Bacillota</taxon>
        <taxon>Clostridia</taxon>
        <taxon>Eubacteriales</taxon>
        <taxon>Eubacteriaceae</taxon>
        <taxon>Acetobacterium</taxon>
    </lineage>
</organism>
<dbReference type="eggNOG" id="COG1429">
    <property type="taxonomic scope" value="Bacteria"/>
</dbReference>
<dbReference type="Proteomes" id="UP000007177">
    <property type="component" value="Chromosome"/>
</dbReference>
<dbReference type="EC" id="6.6.1.2" evidence="2"/>
<dbReference type="InterPro" id="IPR011953">
    <property type="entry name" value="Cobalto_CobN"/>
</dbReference>
<proteinExistence type="predicted"/>
<dbReference type="EMBL" id="CP002987">
    <property type="protein sequence ID" value="AFA47823.1"/>
    <property type="molecule type" value="Genomic_DNA"/>
</dbReference>
<dbReference type="InterPro" id="IPR003672">
    <property type="entry name" value="CobN/Mg_chltase"/>
</dbReference>
<dbReference type="GO" id="GO:0009236">
    <property type="term" value="P:cobalamin biosynthetic process"/>
    <property type="evidence" value="ECO:0007669"/>
    <property type="project" value="InterPro"/>
</dbReference>
<dbReference type="RefSeq" id="WP_014355426.1">
    <property type="nucleotide sequence ID" value="NC_016894.1"/>
</dbReference>
<evidence type="ECO:0000259" key="1">
    <source>
        <dbReference type="Pfam" id="PF02514"/>
    </source>
</evidence>
<reference evidence="3" key="1">
    <citation type="submission" date="2011-07" db="EMBL/GenBank/DDBJ databases">
        <title>Complete genome sequence of Acetobacterium woodii.</title>
        <authorList>
            <person name="Poehlein A."/>
            <person name="Schmidt S."/>
            <person name="Kaster A.-K."/>
            <person name="Goenrich M."/>
            <person name="Vollmers J."/>
            <person name="Thuermer A."/>
            <person name="Gottschalk G."/>
            <person name="Thauer R.K."/>
            <person name="Daniel R."/>
            <person name="Mueller V."/>
        </authorList>
    </citation>
    <scope>NUCLEOTIDE SEQUENCE [LARGE SCALE GENOMIC DNA]</scope>
    <source>
        <strain evidence="3">ATCC 29683 / DSM 1030 / JCM 2381 / KCTC 1655 / WB1</strain>
    </source>
</reference>
<feature type="domain" description="CobN/magnesium chelatase" evidence="1">
    <location>
        <begin position="117"/>
        <end position="1230"/>
    </location>
</feature>
<dbReference type="KEGG" id="awo:Awo_c10370"/>
<dbReference type="OrthoDB" id="9757976at2"/>
<dbReference type="PANTHER" id="PTHR44119:SF7">
    <property type="entry name" value="MAGNESIUM CHELATASE SUBUNIT"/>
    <property type="match status" value="1"/>
</dbReference>
<reference evidence="2 3" key="2">
    <citation type="journal article" date="2012" name="PLoS ONE">
        <title>An ancient pathway combining carbon dioxide fixation with the generation and utilization of a sodium ion gradient for ATP synthesis.</title>
        <authorList>
            <person name="Poehlein A."/>
            <person name="Schmidt S."/>
            <person name="Kaster A.K."/>
            <person name="Goenrich M."/>
            <person name="Vollmers J."/>
            <person name="Thurmer A."/>
            <person name="Bertsch J."/>
            <person name="Schuchmann K."/>
            <person name="Voigt B."/>
            <person name="Hecker M."/>
            <person name="Daniel R."/>
            <person name="Thauer R.K."/>
            <person name="Gottschalk G."/>
            <person name="Muller V."/>
        </authorList>
    </citation>
    <scope>NUCLEOTIDE SEQUENCE [LARGE SCALE GENOMIC DNA]</scope>
    <source>
        <strain evidence="3">ATCC 29683 / DSM 1030 / JCM 2381 / KCTC 1655 / WB1</strain>
    </source>
</reference>
<dbReference type="HOGENOM" id="CLU_002017_1_0_9"/>
<evidence type="ECO:0000313" key="2">
    <source>
        <dbReference type="EMBL" id="AFA47823.1"/>
    </source>
</evidence>
<gene>
    <name evidence="2" type="primary">cobN2</name>
    <name evidence="2" type="ordered locus">Awo_c10370</name>
</gene>
<sequence length="1255" mass="142313">MYRIVFICSPMDYSYHIKDAAQQLKKETAAISVEFLDSSSIDCLADQQQLAMEKLEKADFIFVFMHGGLTQFKSYTTIMETFENKKRFFIWSGYDEENRLALKKSGISSMEYEAIQRYVMDHCTFNAINLLKYLGVYYGNLELEYLAPGHAQWEGIYYPGQELRIEEALQEAKESGKPVIGILLYSRLMQENNLEHIAALIAEIEKQGAYPLAVYSASAPDLTIGCRGFHWVVDHVFTTDGKRNVDAIINTMSHSQSILSDPGDGSQTVEKSIYETIDVPVIKGLSTYQSYEDWQENLRGIDNMSFPGSVYYPEFDGQIISFTFAYATIIRDDIGEKTINQPIPDRVASLCELAINWAMLSHKDNKDKKVAILFHNMPPRNDMIGCAFGLDTPQSVFDMVKALKENGITTAYDFENGDEIIQNIIDGVSNDTRWLSAEQAIERSIAIIEKNEYDNWFNRLDEKSRLQMIRDWGEPPGDNMVHQGRMPVPGILNGNIFIGLQPARGYEDKADEVYHSTDIVPPHQYIAFYKWIKYGFQADVIVHVGTHGTLEWLPGKEIGLSAGCYPDIAISNIPHLYPYSITVEGEGIQAKRRSYAVILDHLIPSLTLSGSYDEMEELDDLIKQYYRARSTDAGKMSFVQENIEQIVIGSDYLKDLNLTVEVMQSDFSGFVEKLHTWVEEIKNTLIKDGLHIFGRAPIEEKRHQLVCALLRLSNGKVPSLTQATCRAKGYDYEVLKNEPQAVDQQGITNLMKFNEIEAISRKLVMDYFSNQLEPTFVLEKASDYFETAEWSDLEDLVTVFQFIENTVVPKLDATTDEMKYLVNGVDGKFVPPGGSGAPTRGRVSILPTGRNFYAIDPSAVPTRAAWEVGKQLGQKMIDRYVKDENKFPETMVIVVYAGETMKTSGDDIAEIYYLLGVKPQWLENSDKVIGLEVIPREELGRPRVDVTLRISGLFRDTFPNLIESVEAAVNMVACLDEADEDNFIKRNFQNEVRELIKNGASLEGAQEEAGMRIFSDPPGTYGAGVTQLINSKNWESYTDLGNIYTFWGGHAYGKNVHGKRVTEVFARRLSMAQITVKNESSMEIDMLESDDFYNYHGGLIAAVRTASGEKPHSYCGDTSDPSRVGLNNVKEQTAKIMRARILNPKWFDGLKEHGYKGAQEISGMVDFVFGWDATSDIVEDWMYEKISENFLFNDERRKWIKQVNPWAIQNMTERLLEAAQRGMWEAKAESLEKLRAMYMEIEGDIEGFSELERGK</sequence>
<accession>H6LCY4</accession>
<dbReference type="STRING" id="931626.Awo_c10370"/>
<evidence type="ECO:0000313" key="3">
    <source>
        <dbReference type="Proteomes" id="UP000007177"/>
    </source>
</evidence>
<dbReference type="NCBIfam" id="TIGR02257">
    <property type="entry name" value="cobalto_cobN"/>
    <property type="match status" value="1"/>
</dbReference>
<dbReference type="Pfam" id="PF02514">
    <property type="entry name" value="CobN-Mg_chel"/>
    <property type="match status" value="1"/>
</dbReference>
<dbReference type="PANTHER" id="PTHR44119">
    <property type="entry name" value="MAGNESIUM-CHELATASE SUBUNIT CHLH, CHLOROPLASTIC"/>
    <property type="match status" value="1"/>
</dbReference>
<keyword evidence="2" id="KW-0436">Ligase</keyword>
<protein>
    <submittedName>
        <fullName evidence="2">Aerobic cobaltochelatase subunit CobN2</fullName>
        <ecNumber evidence="2">6.6.1.2</ecNumber>
    </submittedName>
</protein>
<name>H6LCY4_ACEWD</name>
<keyword evidence="3" id="KW-1185">Reference proteome</keyword>
<dbReference type="GO" id="GO:0051116">
    <property type="term" value="F:cobaltochelatase activity"/>
    <property type="evidence" value="ECO:0007669"/>
    <property type="project" value="UniProtKB-EC"/>
</dbReference>
<dbReference type="CDD" id="cd10150">
    <property type="entry name" value="CobN_like"/>
    <property type="match status" value="1"/>
</dbReference>
<dbReference type="AlphaFoldDB" id="H6LCY4"/>